<organism evidence="1 2">
    <name type="scientific">[Candida] jaroonii</name>
    <dbReference type="NCBI Taxonomy" id="467808"/>
    <lineage>
        <taxon>Eukaryota</taxon>
        <taxon>Fungi</taxon>
        <taxon>Dikarya</taxon>
        <taxon>Ascomycota</taxon>
        <taxon>Saccharomycotina</taxon>
        <taxon>Pichiomycetes</taxon>
        <taxon>Debaryomycetaceae</taxon>
        <taxon>Yamadazyma</taxon>
    </lineage>
</organism>
<protein>
    <submittedName>
        <fullName evidence="1">Nonsense-mediated mRNA decay protein 2</fullName>
    </submittedName>
</protein>
<accession>A0ACA9Y8U5</accession>
<evidence type="ECO:0000313" key="2">
    <source>
        <dbReference type="Proteomes" id="UP001152531"/>
    </source>
</evidence>
<dbReference type="EMBL" id="CALSDN010000006">
    <property type="protein sequence ID" value="CAH6721448.1"/>
    <property type="molecule type" value="Genomic_DNA"/>
</dbReference>
<gene>
    <name evidence="1" type="ORF">CLIB1444_06S02388</name>
</gene>
<keyword evidence="2" id="KW-1185">Reference proteome</keyword>
<sequence length="966" mass="111576">MGVDKLITLNIAAWEAPDLPSTAKLDSSIKKNVSLVRRLRTITSKQTESIIKEIDNVTLDKYLSEILPLIYECLTRTTNQDDIWACVQVISKLHHRFKLSFNQPLLEMILDGMMIYDDSEESRVISMNLFTCFIELVLVGVFRKFGDYPDVSPSSWNLPTKDNEELILFPVLKKLIQMELSDLSFLVRLSSTMNIVWPIINELTGDDRAMLVKILDIYHSRVVEITTTLTQRLNKCIQTSNRSNLRYGKSFDENTAELETLQEHYDLSIKALKIQSKLLGTELPEFTLEPLITDYEQQSVIQVEYPENFWESEEERSFYTDIPTLDELGDVDLSDYEGLIDGGKITLFLSHFENLEHENDINDLVCTFQKLNLNNLATKNRFFRFFTESFKSINFKIYAKFLKINQETIKDLLGKLIEFFDKKLIGQSFSDRISFRFVYFYIELIKFKLIPNYLIFHKIGTLIRNIALNNNDDLLTVFFERCGRYLINDVDYMEIANQMIALLKKQTSVPKYQIDNLVLIIESARVDGTKPVEVVKQTMTLKQSFISALFQDINDNTINTIVGIMKKVDLMDKEFFSLAIGLFMGTSPTNLNSRMSLLKRIEQNEFLDQFRNKVLESIQQGCQSGDYTLNKDRILKTKVINEMFQKKLFSFDDLIDLCYKVLNHGHKNNQPLPYDYSVKLDLPNNFFKIQMICTLFSNIHSLKSVKGNEKLEIFMVYFQYYIFCKEPLPLQVQFDLEELFENIAQCVPVERFENLNEVLVVLKEISAKRSMKKSVVTKEEEARENGTNESTVQNEVVQAPVTSVHQVQVQVQEPEQEPQPVAVPEPVAIPIPAPDPDPAPAPGLPTSSPKKPTSTNFERELELQYLQVLRESQNSSNAPRSDIRVPVARGSKFNLLVKNGKRDGLREISLKDDSLRQRILKQKAERKTHNSRTMELFQRMDSPDWEEPVDDENTTPNPLGQQISNP</sequence>
<dbReference type="Proteomes" id="UP001152531">
    <property type="component" value="Unassembled WGS sequence"/>
</dbReference>
<evidence type="ECO:0000313" key="1">
    <source>
        <dbReference type="EMBL" id="CAH6721448.1"/>
    </source>
</evidence>
<reference evidence="1" key="1">
    <citation type="submission" date="2022-06" db="EMBL/GenBank/DDBJ databases">
        <authorList>
            <person name="Legras J.-L."/>
            <person name="Devillers H."/>
            <person name="Grondin C."/>
        </authorList>
    </citation>
    <scope>NUCLEOTIDE SEQUENCE</scope>
    <source>
        <strain evidence="1">CLIB 1444</strain>
    </source>
</reference>
<comment type="caution">
    <text evidence="1">The sequence shown here is derived from an EMBL/GenBank/DDBJ whole genome shotgun (WGS) entry which is preliminary data.</text>
</comment>
<proteinExistence type="predicted"/>
<name>A0ACA9Y8U5_9ASCO</name>